<dbReference type="EMBL" id="VGLS01000666">
    <property type="protein sequence ID" value="MBM3225723.1"/>
    <property type="molecule type" value="Genomic_DNA"/>
</dbReference>
<dbReference type="InterPro" id="IPR057767">
    <property type="entry name" value="UGSC-like_dom"/>
</dbReference>
<evidence type="ECO:0000313" key="2">
    <source>
        <dbReference type="EMBL" id="MBM3225723.1"/>
    </source>
</evidence>
<gene>
    <name evidence="2" type="ORF">FJZ47_18260</name>
</gene>
<organism evidence="2 3">
    <name type="scientific">Tectimicrobiota bacterium</name>
    <dbReference type="NCBI Taxonomy" id="2528274"/>
    <lineage>
        <taxon>Bacteria</taxon>
        <taxon>Pseudomonadati</taxon>
        <taxon>Nitrospinota/Tectimicrobiota group</taxon>
        <taxon>Candidatus Tectimicrobiota</taxon>
    </lineage>
</organism>
<sequence>MAIATPQEYVLVDPTTAPQEATFRSAPRLQDLVNKRVGIIDDSKENAQELLEELVAVLRQQFGVAEVVYHRKPSASKPAAADVIHDLARTCDYALVAIGS</sequence>
<reference evidence="2" key="1">
    <citation type="submission" date="2019-03" db="EMBL/GenBank/DDBJ databases">
        <title>Lake Tanganyika Metagenome-Assembled Genomes (MAGs).</title>
        <authorList>
            <person name="Tran P."/>
        </authorList>
    </citation>
    <scope>NUCLEOTIDE SEQUENCE</scope>
    <source>
        <strain evidence="2">K_DeepCast_65m_m2_066</strain>
    </source>
</reference>
<evidence type="ECO:0000259" key="1">
    <source>
        <dbReference type="Pfam" id="PF24696"/>
    </source>
</evidence>
<proteinExistence type="predicted"/>
<accession>A0A937W2I3</accession>
<dbReference type="AlphaFoldDB" id="A0A937W2I3"/>
<comment type="caution">
    <text evidence="2">The sequence shown here is derived from an EMBL/GenBank/DDBJ whole genome shotgun (WGS) entry which is preliminary data.</text>
</comment>
<feature type="domain" description="UGSC-like" evidence="1">
    <location>
        <begin position="11"/>
        <end position="99"/>
    </location>
</feature>
<protein>
    <recommendedName>
        <fullName evidence="1">UGSC-like domain-containing protein</fullName>
    </recommendedName>
</protein>
<name>A0A937W2I3_UNCTE</name>
<dbReference type="Pfam" id="PF24696">
    <property type="entry name" value="UGSC"/>
    <property type="match status" value="1"/>
</dbReference>
<dbReference type="Proteomes" id="UP000712673">
    <property type="component" value="Unassembled WGS sequence"/>
</dbReference>
<evidence type="ECO:0000313" key="3">
    <source>
        <dbReference type="Proteomes" id="UP000712673"/>
    </source>
</evidence>